<keyword evidence="2" id="KW-1185">Reference proteome</keyword>
<dbReference type="Proteomes" id="UP001281761">
    <property type="component" value="Unassembled WGS sequence"/>
</dbReference>
<sequence>MPQLCEQRMITEPHKSSFQTIVLDDPSFPDLILKPIKLHRQAIRRNTINAITNIIFHYPSMKTKFIMENMVGRMFETVDFVSLPLSESKTFLHLTTFIACMCEPIGDSEEARFKRYPLIRVSVFEPAKQFLTFIFHNSDKLILDESHKNELTSRLCLVHNHIKNMELRSDEHDADFVSELVKWETRTMVEMENEDNFRIVFRSFGNRTQEWNRDKREREKRRAVLLREDGWDDAIELRVVGIEADVSQKLHQNTLEITCYQKVKVPK</sequence>
<accession>A0ABQ9XV44</accession>
<proteinExistence type="predicted"/>
<organism evidence="1 2">
    <name type="scientific">Blattamonas nauphoetae</name>
    <dbReference type="NCBI Taxonomy" id="2049346"/>
    <lineage>
        <taxon>Eukaryota</taxon>
        <taxon>Metamonada</taxon>
        <taxon>Preaxostyla</taxon>
        <taxon>Oxymonadida</taxon>
        <taxon>Blattamonas</taxon>
    </lineage>
</organism>
<gene>
    <name evidence="1" type="ORF">BLNAU_9743</name>
</gene>
<comment type="caution">
    <text evidence="1">The sequence shown here is derived from an EMBL/GenBank/DDBJ whole genome shotgun (WGS) entry which is preliminary data.</text>
</comment>
<dbReference type="EMBL" id="JARBJD010000068">
    <property type="protein sequence ID" value="KAK2955350.1"/>
    <property type="molecule type" value="Genomic_DNA"/>
</dbReference>
<reference evidence="1 2" key="1">
    <citation type="journal article" date="2022" name="bioRxiv">
        <title>Genomics of Preaxostyla Flagellates Illuminates Evolutionary Transitions and the Path Towards Mitochondrial Loss.</title>
        <authorList>
            <person name="Novak L.V.F."/>
            <person name="Treitli S.C."/>
            <person name="Pyrih J."/>
            <person name="Halakuc P."/>
            <person name="Pipaliya S.V."/>
            <person name="Vacek V."/>
            <person name="Brzon O."/>
            <person name="Soukal P."/>
            <person name="Eme L."/>
            <person name="Dacks J.B."/>
            <person name="Karnkowska A."/>
            <person name="Elias M."/>
            <person name="Hampl V."/>
        </authorList>
    </citation>
    <scope>NUCLEOTIDE SEQUENCE [LARGE SCALE GENOMIC DNA]</scope>
    <source>
        <strain evidence="1">NAU3</strain>
        <tissue evidence="1">Gut</tissue>
    </source>
</reference>
<evidence type="ECO:0000313" key="2">
    <source>
        <dbReference type="Proteomes" id="UP001281761"/>
    </source>
</evidence>
<protein>
    <submittedName>
        <fullName evidence="1">Uncharacterized protein</fullName>
    </submittedName>
</protein>
<name>A0ABQ9XV44_9EUKA</name>
<evidence type="ECO:0000313" key="1">
    <source>
        <dbReference type="EMBL" id="KAK2955350.1"/>
    </source>
</evidence>